<accession>A0A0K9P6F5</accession>
<organism evidence="3 4">
    <name type="scientific">Zostera marina</name>
    <name type="common">Eelgrass</name>
    <dbReference type="NCBI Taxonomy" id="29655"/>
    <lineage>
        <taxon>Eukaryota</taxon>
        <taxon>Viridiplantae</taxon>
        <taxon>Streptophyta</taxon>
        <taxon>Embryophyta</taxon>
        <taxon>Tracheophyta</taxon>
        <taxon>Spermatophyta</taxon>
        <taxon>Magnoliopsida</taxon>
        <taxon>Liliopsida</taxon>
        <taxon>Zosteraceae</taxon>
        <taxon>Zostera</taxon>
    </lineage>
</organism>
<reference evidence="4" key="1">
    <citation type="journal article" date="2016" name="Nature">
        <title>The genome of the seagrass Zostera marina reveals angiosperm adaptation to the sea.</title>
        <authorList>
            <person name="Olsen J.L."/>
            <person name="Rouze P."/>
            <person name="Verhelst B."/>
            <person name="Lin Y.-C."/>
            <person name="Bayer T."/>
            <person name="Collen J."/>
            <person name="Dattolo E."/>
            <person name="De Paoli E."/>
            <person name="Dittami S."/>
            <person name="Maumus F."/>
            <person name="Michel G."/>
            <person name="Kersting A."/>
            <person name="Lauritano C."/>
            <person name="Lohaus R."/>
            <person name="Toepel M."/>
            <person name="Tonon T."/>
            <person name="Vanneste K."/>
            <person name="Amirebrahimi M."/>
            <person name="Brakel J."/>
            <person name="Bostroem C."/>
            <person name="Chovatia M."/>
            <person name="Grimwood J."/>
            <person name="Jenkins J.W."/>
            <person name="Jueterbock A."/>
            <person name="Mraz A."/>
            <person name="Stam W.T."/>
            <person name="Tice H."/>
            <person name="Bornberg-Bauer E."/>
            <person name="Green P.J."/>
            <person name="Pearson G.A."/>
            <person name="Procaccini G."/>
            <person name="Duarte C.M."/>
            <person name="Schmutz J."/>
            <person name="Reusch T.B.H."/>
            <person name="Van de Peer Y."/>
        </authorList>
    </citation>
    <scope>NUCLEOTIDE SEQUENCE [LARGE SCALE GENOMIC DNA]</scope>
    <source>
        <strain evidence="4">cv. Finnish</strain>
    </source>
</reference>
<dbReference type="AlphaFoldDB" id="A0A0K9P6F5"/>
<dbReference type="PANTHER" id="PTHR11864:SF0">
    <property type="entry name" value="PRP40 PRE-MRNA PROCESSING FACTOR 40 HOMOLOG A (YEAST)"/>
    <property type="match status" value="1"/>
</dbReference>
<feature type="compositionally biased region" description="Polar residues" evidence="1">
    <location>
        <begin position="69"/>
        <end position="89"/>
    </location>
</feature>
<sequence>MQFRPAASVQQHMQYMPVQTQHFQSIGQGTHITNVVPPEQLQYSQQMNPRTDQPPPGPPSSQGVPMPYMQQSRPTFASVHPQQNSHPLSNHLPTFSGVGPPISSSYSFASTYVQQQGNTNHPFRNCPTSHTQTPPAPIGVQSWGSVTQSVPSFTPLAQSTEASVASSSIISQSSCQQFSDWQEHISNDGKKYYHNKKSKQSSWEKPVELMSLTERADALTDWKEFSSPVGR</sequence>
<dbReference type="OrthoDB" id="187617at2759"/>
<dbReference type="Pfam" id="PF00397">
    <property type="entry name" value="WW"/>
    <property type="match status" value="1"/>
</dbReference>
<feature type="domain" description="WW" evidence="2">
    <location>
        <begin position="179"/>
        <end position="208"/>
    </location>
</feature>
<dbReference type="SUPFAM" id="SSF51045">
    <property type="entry name" value="WW domain"/>
    <property type="match status" value="1"/>
</dbReference>
<feature type="region of interest" description="Disordered" evidence="1">
    <location>
        <begin position="45"/>
        <end position="89"/>
    </location>
</feature>
<dbReference type="InterPro" id="IPR001202">
    <property type="entry name" value="WW_dom"/>
</dbReference>
<dbReference type="PROSITE" id="PS01159">
    <property type="entry name" value="WW_DOMAIN_1"/>
    <property type="match status" value="1"/>
</dbReference>
<dbReference type="PANTHER" id="PTHR11864">
    <property type="entry name" value="PRE-MRNA-PROCESSING PROTEIN PRP40"/>
    <property type="match status" value="1"/>
</dbReference>
<name>A0A0K9P6F5_ZOSMR</name>
<dbReference type="Proteomes" id="UP000036987">
    <property type="component" value="Unassembled WGS sequence"/>
</dbReference>
<feature type="non-terminal residue" evidence="3">
    <location>
        <position position="231"/>
    </location>
</feature>
<evidence type="ECO:0000313" key="3">
    <source>
        <dbReference type="EMBL" id="KMZ63812.1"/>
    </source>
</evidence>
<dbReference type="PROSITE" id="PS50020">
    <property type="entry name" value="WW_DOMAIN_2"/>
    <property type="match status" value="1"/>
</dbReference>
<dbReference type="CDD" id="cd00201">
    <property type="entry name" value="WW"/>
    <property type="match status" value="1"/>
</dbReference>
<proteinExistence type="predicted"/>
<protein>
    <submittedName>
        <fullName evidence="3">Pre-mRNA-processing protein 40A</fullName>
    </submittedName>
</protein>
<dbReference type="EMBL" id="LFYR01001209">
    <property type="protein sequence ID" value="KMZ63812.1"/>
    <property type="molecule type" value="Genomic_DNA"/>
</dbReference>
<evidence type="ECO:0000259" key="2">
    <source>
        <dbReference type="PROSITE" id="PS50020"/>
    </source>
</evidence>
<dbReference type="GO" id="GO:0045292">
    <property type="term" value="P:mRNA cis splicing, via spliceosome"/>
    <property type="evidence" value="ECO:0007669"/>
    <property type="project" value="InterPro"/>
</dbReference>
<dbReference type="InterPro" id="IPR036020">
    <property type="entry name" value="WW_dom_sf"/>
</dbReference>
<dbReference type="Gene3D" id="2.20.70.10">
    <property type="match status" value="1"/>
</dbReference>
<comment type="caution">
    <text evidence="3">The sequence shown here is derived from an EMBL/GenBank/DDBJ whole genome shotgun (WGS) entry which is preliminary data.</text>
</comment>
<gene>
    <name evidence="3" type="ORF">ZOSMA_398G00070</name>
</gene>
<keyword evidence="4" id="KW-1185">Reference proteome</keyword>
<evidence type="ECO:0000256" key="1">
    <source>
        <dbReference type="SAM" id="MobiDB-lite"/>
    </source>
</evidence>
<evidence type="ECO:0000313" key="4">
    <source>
        <dbReference type="Proteomes" id="UP000036987"/>
    </source>
</evidence>
<dbReference type="InterPro" id="IPR039726">
    <property type="entry name" value="Prp40-like"/>
</dbReference>
<dbReference type="SMART" id="SM00456">
    <property type="entry name" value="WW"/>
    <property type="match status" value="1"/>
</dbReference>